<evidence type="ECO:0000313" key="1">
    <source>
        <dbReference type="EMBL" id="HEW46234.1"/>
    </source>
</evidence>
<sequence length="119" mass="13719">MRKLSITLLPFLFLISCQGQKPEATQTTNWCPKGLKLNGYVYVEGIVDYENINWCKMVITTANSTYEILYTQDGTRELISQYKEGKKRTEVRIGHTKATLKLYDTNGNLVEEVSTKERF</sequence>
<reference evidence="1" key="1">
    <citation type="journal article" date="2020" name="mSystems">
        <title>Genome- and Community-Level Interaction Insights into Carbon Utilization and Element Cycling Functions of Hydrothermarchaeota in Hydrothermal Sediment.</title>
        <authorList>
            <person name="Zhou Z."/>
            <person name="Liu Y."/>
            <person name="Xu W."/>
            <person name="Pan J."/>
            <person name="Luo Z.H."/>
            <person name="Li M."/>
        </authorList>
    </citation>
    <scope>NUCLEOTIDE SEQUENCE [LARGE SCALE GENOMIC DNA]</scope>
    <source>
        <strain evidence="1">SpSt-132</strain>
    </source>
</reference>
<organism evidence="1">
    <name type="scientific">Hydrogenobacter sp</name>
    <dbReference type="NCBI Taxonomy" id="2152829"/>
    <lineage>
        <taxon>Bacteria</taxon>
        <taxon>Pseudomonadati</taxon>
        <taxon>Aquificota</taxon>
        <taxon>Aquificia</taxon>
        <taxon>Aquificales</taxon>
        <taxon>Aquificaceae</taxon>
        <taxon>Hydrogenobacter</taxon>
    </lineage>
</organism>
<dbReference type="PROSITE" id="PS51257">
    <property type="entry name" value="PROKAR_LIPOPROTEIN"/>
    <property type="match status" value="1"/>
</dbReference>
<name>A0A7C2V3W7_9AQUI</name>
<gene>
    <name evidence="1" type="ORF">ENO47_06160</name>
</gene>
<proteinExistence type="predicted"/>
<dbReference type="EMBL" id="DSFP01000053">
    <property type="protein sequence ID" value="HEW46234.1"/>
    <property type="molecule type" value="Genomic_DNA"/>
</dbReference>
<accession>A0A7C2V3W7</accession>
<dbReference type="AlphaFoldDB" id="A0A7C2V3W7"/>
<protein>
    <submittedName>
        <fullName evidence="1">Uncharacterized protein</fullName>
    </submittedName>
</protein>
<comment type="caution">
    <text evidence="1">The sequence shown here is derived from an EMBL/GenBank/DDBJ whole genome shotgun (WGS) entry which is preliminary data.</text>
</comment>